<evidence type="ECO:0000313" key="7">
    <source>
        <dbReference type="EMBL" id="HHE04429.1"/>
    </source>
</evidence>
<proteinExistence type="predicted"/>
<feature type="transmembrane region" description="Helical" evidence="6">
    <location>
        <begin position="174"/>
        <end position="191"/>
    </location>
</feature>
<feature type="transmembrane region" description="Helical" evidence="6">
    <location>
        <begin position="329"/>
        <end position="347"/>
    </location>
</feature>
<sequence>MRRISEIDFGILITAISITGMGLAGIWAARGGFSSYFSRQVLWLFIGIIAFFVFALIDYEKLVSWSAWFYAGLIIILLILARGRGISSWFKFGSVWIQPSELGKLIVPLFLTRILYKKASFPLSLNDLVKIGAVVGLPSVLIAIQPDLGTAFVYSAFIFAPLLIYGIKRTHLNIALLFLAVFTIFMWFFFLKDYQKERITSFLNPSDEPRGSGYQVYQSKISIGSGRLMGKGLKEVSQARLKFLPAAHTDFIFSVIAESFGFLGILVLLFLYLILFTRIYRIGDFLDSEKAFLLLLLTSSWIAFQTVFNLLITLGLFPVTGFPLPFMSYGGSDLITAYSSLGIINSVKAWRWK</sequence>
<feature type="transmembrane region" description="Helical" evidence="6">
    <location>
        <begin position="151"/>
        <end position="167"/>
    </location>
</feature>
<keyword evidence="5 6" id="KW-0472">Membrane</keyword>
<keyword evidence="4 6" id="KW-1133">Transmembrane helix</keyword>
<dbReference type="Proteomes" id="UP000886110">
    <property type="component" value="Unassembled WGS sequence"/>
</dbReference>
<feature type="transmembrane region" description="Helical" evidence="6">
    <location>
        <begin position="292"/>
        <end position="317"/>
    </location>
</feature>
<dbReference type="GO" id="GO:0008360">
    <property type="term" value="P:regulation of cell shape"/>
    <property type="evidence" value="ECO:0007669"/>
    <property type="project" value="UniProtKB-KW"/>
</dbReference>
<protein>
    <submittedName>
        <fullName evidence="7">Rod shape-determining protein RodA</fullName>
    </submittedName>
</protein>
<evidence type="ECO:0000256" key="2">
    <source>
        <dbReference type="ARBA" id="ARBA00022692"/>
    </source>
</evidence>
<gene>
    <name evidence="7" type="ORF">ENL19_00020</name>
</gene>
<dbReference type="EMBL" id="DRTB01000002">
    <property type="protein sequence ID" value="HHE04429.1"/>
    <property type="molecule type" value="Genomic_DNA"/>
</dbReference>
<evidence type="ECO:0000256" key="6">
    <source>
        <dbReference type="SAM" id="Phobius"/>
    </source>
</evidence>
<evidence type="ECO:0000256" key="1">
    <source>
        <dbReference type="ARBA" id="ARBA00004141"/>
    </source>
</evidence>
<reference evidence="7" key="1">
    <citation type="journal article" date="2020" name="mSystems">
        <title>Genome- and Community-Level Interaction Insights into Carbon Utilization and Element Cycling Functions of Hydrothermarchaeota in Hydrothermal Sediment.</title>
        <authorList>
            <person name="Zhou Z."/>
            <person name="Liu Y."/>
            <person name="Xu W."/>
            <person name="Pan J."/>
            <person name="Luo Z.H."/>
            <person name="Li M."/>
        </authorList>
    </citation>
    <scope>NUCLEOTIDE SEQUENCE [LARGE SCALE GENOMIC DNA]</scope>
    <source>
        <strain evidence="7">HyVt-74</strain>
    </source>
</reference>
<dbReference type="PANTHER" id="PTHR30474:SF1">
    <property type="entry name" value="PEPTIDOGLYCAN GLYCOSYLTRANSFERASE MRDB"/>
    <property type="match status" value="1"/>
</dbReference>
<dbReference type="InterPro" id="IPR001182">
    <property type="entry name" value="FtsW/RodA"/>
</dbReference>
<feature type="transmembrane region" description="Helical" evidence="6">
    <location>
        <begin position="66"/>
        <end position="83"/>
    </location>
</feature>
<comment type="subcellular location">
    <subcellularLocation>
        <location evidence="1">Membrane</location>
        <topology evidence="1">Multi-pass membrane protein</topology>
    </subcellularLocation>
</comment>
<evidence type="ECO:0000256" key="3">
    <source>
        <dbReference type="ARBA" id="ARBA00022960"/>
    </source>
</evidence>
<evidence type="ECO:0000256" key="4">
    <source>
        <dbReference type="ARBA" id="ARBA00022989"/>
    </source>
</evidence>
<organism evidence="7">
    <name type="scientific">candidate division WOR-3 bacterium</name>
    <dbReference type="NCBI Taxonomy" id="2052148"/>
    <lineage>
        <taxon>Bacteria</taxon>
        <taxon>Bacteria division WOR-3</taxon>
    </lineage>
</organism>
<dbReference type="GO" id="GO:0032153">
    <property type="term" value="C:cell division site"/>
    <property type="evidence" value="ECO:0007669"/>
    <property type="project" value="TreeGrafter"/>
</dbReference>
<evidence type="ECO:0000256" key="5">
    <source>
        <dbReference type="ARBA" id="ARBA00023136"/>
    </source>
</evidence>
<dbReference type="GO" id="GO:0051301">
    <property type="term" value="P:cell division"/>
    <property type="evidence" value="ECO:0007669"/>
    <property type="project" value="InterPro"/>
</dbReference>
<dbReference type="PANTHER" id="PTHR30474">
    <property type="entry name" value="CELL CYCLE PROTEIN"/>
    <property type="match status" value="1"/>
</dbReference>
<feature type="transmembrane region" description="Helical" evidence="6">
    <location>
        <begin position="7"/>
        <end position="29"/>
    </location>
</feature>
<keyword evidence="2 6" id="KW-0812">Transmembrane</keyword>
<dbReference type="Pfam" id="PF01098">
    <property type="entry name" value="FTSW_RODA_SPOVE"/>
    <property type="match status" value="1"/>
</dbReference>
<keyword evidence="3" id="KW-0133">Cell shape</keyword>
<feature type="transmembrane region" description="Helical" evidence="6">
    <location>
        <begin position="41"/>
        <end position="59"/>
    </location>
</feature>
<accession>A0A7C5HJ04</accession>
<dbReference type="GO" id="GO:0015648">
    <property type="term" value="F:lipid-linked peptidoglycan transporter activity"/>
    <property type="evidence" value="ECO:0007669"/>
    <property type="project" value="TreeGrafter"/>
</dbReference>
<dbReference type="AlphaFoldDB" id="A0A7C5HJ04"/>
<dbReference type="GO" id="GO:0005886">
    <property type="term" value="C:plasma membrane"/>
    <property type="evidence" value="ECO:0007669"/>
    <property type="project" value="TreeGrafter"/>
</dbReference>
<comment type="caution">
    <text evidence="7">The sequence shown here is derived from an EMBL/GenBank/DDBJ whole genome shotgun (WGS) entry which is preliminary data.</text>
</comment>
<name>A0A7C5HJ04_UNCW3</name>
<feature type="transmembrane region" description="Helical" evidence="6">
    <location>
        <begin position="251"/>
        <end position="280"/>
    </location>
</feature>